<dbReference type="Pfam" id="PF13886">
    <property type="entry name" value="TM7S3_TM198"/>
    <property type="match status" value="1"/>
</dbReference>
<comment type="caution">
    <text evidence="8">The sequence shown here is derived from an EMBL/GenBank/DDBJ whole genome shotgun (WGS) entry which is preliminary data.</text>
</comment>
<dbReference type="GO" id="GO:0005886">
    <property type="term" value="C:plasma membrane"/>
    <property type="evidence" value="ECO:0007669"/>
    <property type="project" value="TreeGrafter"/>
</dbReference>
<dbReference type="InterPro" id="IPR040236">
    <property type="entry name" value="TMEM198"/>
</dbReference>
<feature type="non-terminal residue" evidence="8">
    <location>
        <position position="264"/>
    </location>
</feature>
<dbReference type="EMBL" id="CACRXK020016470">
    <property type="protein sequence ID" value="CAB4029876.1"/>
    <property type="molecule type" value="Genomic_DNA"/>
</dbReference>
<dbReference type="PANTHER" id="PTHR31247">
    <property type="entry name" value="TRANSMEMBRANE PROTEIN 198 FAMILY MEMBER"/>
    <property type="match status" value="1"/>
</dbReference>
<evidence type="ECO:0000259" key="7">
    <source>
        <dbReference type="Pfam" id="PF13886"/>
    </source>
</evidence>
<dbReference type="InterPro" id="IPR025256">
    <property type="entry name" value="TM7S3/TM198-like_dom"/>
</dbReference>
<keyword evidence="5" id="KW-0472">Membrane</keyword>
<evidence type="ECO:0000256" key="2">
    <source>
        <dbReference type="ARBA" id="ARBA00006244"/>
    </source>
</evidence>
<name>A0A6S7JCG3_PARCT</name>
<comment type="subcellular location">
    <subcellularLocation>
        <location evidence="1">Membrane</location>
        <topology evidence="1">Multi-pass membrane protein</topology>
    </subcellularLocation>
</comment>
<proteinExistence type="inferred from homology"/>
<gene>
    <name evidence="8" type="ORF">PACLA_8A036558</name>
</gene>
<evidence type="ECO:0000256" key="5">
    <source>
        <dbReference type="ARBA" id="ARBA00023136"/>
    </source>
</evidence>
<keyword evidence="9" id="KW-1185">Reference proteome</keyword>
<dbReference type="Proteomes" id="UP001152795">
    <property type="component" value="Unassembled WGS sequence"/>
</dbReference>
<evidence type="ECO:0000256" key="4">
    <source>
        <dbReference type="ARBA" id="ARBA00022989"/>
    </source>
</evidence>
<organism evidence="8 9">
    <name type="scientific">Paramuricea clavata</name>
    <name type="common">Red gorgonian</name>
    <name type="synonym">Violescent sea-whip</name>
    <dbReference type="NCBI Taxonomy" id="317549"/>
    <lineage>
        <taxon>Eukaryota</taxon>
        <taxon>Metazoa</taxon>
        <taxon>Cnidaria</taxon>
        <taxon>Anthozoa</taxon>
        <taxon>Octocorallia</taxon>
        <taxon>Malacalcyonacea</taxon>
        <taxon>Plexauridae</taxon>
        <taxon>Paramuricea</taxon>
    </lineage>
</organism>
<keyword evidence="4" id="KW-1133">Transmembrane helix</keyword>
<evidence type="ECO:0000256" key="1">
    <source>
        <dbReference type="ARBA" id="ARBA00004141"/>
    </source>
</evidence>
<dbReference type="OrthoDB" id="102260at2759"/>
<evidence type="ECO:0000256" key="3">
    <source>
        <dbReference type="ARBA" id="ARBA00022692"/>
    </source>
</evidence>
<dbReference type="PANTHER" id="PTHR31247:SF5">
    <property type="entry name" value="DUF4203 DOMAIN-CONTAINING PROTEIN"/>
    <property type="match status" value="1"/>
</dbReference>
<protein>
    <recommendedName>
        <fullName evidence="6">Transmembrane protein 198</fullName>
    </recommendedName>
</protein>
<evidence type="ECO:0000313" key="9">
    <source>
        <dbReference type="Proteomes" id="UP001152795"/>
    </source>
</evidence>
<feature type="domain" description="TM7S3/TM198-like" evidence="7">
    <location>
        <begin position="65"/>
        <end position="233"/>
    </location>
</feature>
<sequence length="264" mass="29094">MNAVSGLNRALMYDNCLKNLANCTSKQLELLQKFKEGREMVNGSSHVLNELIYNKHWSSVLIIEIFAVLGIVLCFAGYRLLKAVLFLCGFTVGFLVVYAFSPLIFKTKICCGAEGHRAVHLGLSAIVGVVLGVLSLNLYRLGVFAIGQCLGLIVAISVLCTPLHIYFDSNVTYGLFMATSCCIFGSLSCKYEKPIVVMTTASGGSLVFLYGLDHFVKTSFSVAIESLLFRIKDVIFDGLHSEYTNWTYHATALTHYKALHFEGK</sequence>
<reference evidence="8" key="1">
    <citation type="submission" date="2020-04" db="EMBL/GenBank/DDBJ databases">
        <authorList>
            <person name="Alioto T."/>
            <person name="Alioto T."/>
            <person name="Gomez Garrido J."/>
        </authorList>
    </citation>
    <scope>NUCLEOTIDE SEQUENCE</scope>
    <source>
        <strain evidence="8">A484AB</strain>
    </source>
</reference>
<comment type="similarity">
    <text evidence="2">Belongs to the TMEM198 family.</text>
</comment>
<accession>A0A6S7JCG3</accession>
<evidence type="ECO:0000313" key="8">
    <source>
        <dbReference type="EMBL" id="CAB4029876.1"/>
    </source>
</evidence>
<evidence type="ECO:0000256" key="6">
    <source>
        <dbReference type="ARBA" id="ARBA00049737"/>
    </source>
</evidence>
<keyword evidence="3" id="KW-0812">Transmembrane</keyword>
<dbReference type="AlphaFoldDB" id="A0A6S7JCG3"/>